<organism evidence="1 2">
    <name type="scientific">Talaromyces amestolkiae</name>
    <dbReference type="NCBI Taxonomy" id="1196081"/>
    <lineage>
        <taxon>Eukaryota</taxon>
        <taxon>Fungi</taxon>
        <taxon>Dikarya</taxon>
        <taxon>Ascomycota</taxon>
        <taxon>Pezizomycotina</taxon>
        <taxon>Eurotiomycetes</taxon>
        <taxon>Eurotiomycetidae</taxon>
        <taxon>Eurotiales</taxon>
        <taxon>Trichocomaceae</taxon>
        <taxon>Talaromyces</taxon>
        <taxon>Talaromyces sect. Talaromyces</taxon>
    </lineage>
</organism>
<name>A0A364KUI6_TALAM</name>
<dbReference type="GeneID" id="63792448"/>
<evidence type="ECO:0000313" key="2">
    <source>
        <dbReference type="Proteomes" id="UP000249363"/>
    </source>
</evidence>
<comment type="caution">
    <text evidence="1">The sequence shown here is derived from an EMBL/GenBank/DDBJ whole genome shotgun (WGS) entry which is preliminary data.</text>
</comment>
<keyword evidence="2" id="KW-1185">Reference proteome</keyword>
<accession>A0A364KUI6</accession>
<dbReference type="AlphaFoldDB" id="A0A364KUI6"/>
<dbReference type="EMBL" id="MIKG01000005">
    <property type="protein sequence ID" value="RAO67220.1"/>
    <property type="molecule type" value="Genomic_DNA"/>
</dbReference>
<gene>
    <name evidence="1" type="ORF">BHQ10_003232</name>
</gene>
<proteinExistence type="predicted"/>
<dbReference type="RefSeq" id="XP_040731736.1">
    <property type="nucleotide sequence ID" value="XM_040875466.1"/>
</dbReference>
<protein>
    <submittedName>
        <fullName evidence="1">Uncharacterized protein</fullName>
    </submittedName>
</protein>
<sequence>MSMNLLENTHLGQTAQAASNRLRWVPFSVARPLMGGTQYGFERLENISVATADDNCLVIGLALRDGTNTSYKPSLAAGRSELMQVQCRVVRSETGDITKPNLYVTLGNNMGIIKVPLQHVGDFEIEVLGRTIKANVPAAGAMITEDPLPTLEESISQ</sequence>
<evidence type="ECO:0000313" key="1">
    <source>
        <dbReference type="EMBL" id="RAO67220.1"/>
    </source>
</evidence>
<reference evidence="1 2" key="1">
    <citation type="journal article" date="2017" name="Biotechnol. Biofuels">
        <title>Differential beta-glucosidase expression as a function of carbon source availability in Talaromyces amestolkiae: a genomic and proteomic approach.</title>
        <authorList>
            <person name="de Eugenio L.I."/>
            <person name="Mendez-Liter J.A."/>
            <person name="Nieto-Dominguez M."/>
            <person name="Alonso L."/>
            <person name="Gil-Munoz J."/>
            <person name="Barriuso J."/>
            <person name="Prieto A."/>
            <person name="Martinez M.J."/>
        </authorList>
    </citation>
    <scope>NUCLEOTIDE SEQUENCE [LARGE SCALE GENOMIC DNA]</scope>
    <source>
        <strain evidence="1 2">CIB</strain>
    </source>
</reference>
<dbReference type="Proteomes" id="UP000249363">
    <property type="component" value="Unassembled WGS sequence"/>
</dbReference>